<proteinExistence type="predicted"/>
<dbReference type="STRING" id="331678.Cphamn1_0468"/>
<name>B3EM54_CHLPB</name>
<dbReference type="OrthoDB" id="9864448at2"/>
<accession>B3EM54</accession>
<protein>
    <submittedName>
        <fullName evidence="1">Uncharacterized protein</fullName>
    </submittedName>
</protein>
<dbReference type="AlphaFoldDB" id="B3EM54"/>
<dbReference type="HOGENOM" id="CLU_2664415_0_0_10"/>
<evidence type="ECO:0000313" key="1">
    <source>
        <dbReference type="EMBL" id="ACE03432.1"/>
    </source>
</evidence>
<sequence length="75" mass="8832">MQNKAVDEIVFNFDAIVVQRSDPEALAVNLARQFYQQMRKQDFDQKQVLRVASELVGCLTENLEEYRKKILNQKE</sequence>
<reference evidence="1" key="1">
    <citation type="submission" date="2008-06" db="EMBL/GenBank/DDBJ databases">
        <title>Complete sequence of Chlorobium phaeobacteroides BS1.</title>
        <authorList>
            <consortium name="US DOE Joint Genome Institute"/>
            <person name="Lucas S."/>
            <person name="Copeland A."/>
            <person name="Lapidus A."/>
            <person name="Glavina del Rio T."/>
            <person name="Dalin E."/>
            <person name="Tice H."/>
            <person name="Bruce D."/>
            <person name="Goodwin L."/>
            <person name="Pitluck S."/>
            <person name="Schmutz J."/>
            <person name="Larimer F."/>
            <person name="Land M."/>
            <person name="Hauser L."/>
            <person name="Kyrpides N."/>
            <person name="Ovchinnikova G."/>
            <person name="Li T."/>
            <person name="Liu Z."/>
            <person name="Zhao F."/>
            <person name="Overmann J."/>
            <person name="Bryant D.A."/>
            <person name="Richardson P."/>
        </authorList>
    </citation>
    <scope>NUCLEOTIDE SEQUENCE [LARGE SCALE GENOMIC DNA]</scope>
    <source>
        <strain evidence="1">BS1</strain>
    </source>
</reference>
<dbReference type="KEGG" id="cpb:Cphamn1_0468"/>
<dbReference type="EMBL" id="CP001101">
    <property type="protein sequence ID" value="ACE03432.1"/>
    <property type="molecule type" value="Genomic_DNA"/>
</dbReference>
<organism evidence="1">
    <name type="scientific">Chlorobium phaeobacteroides (strain BS1)</name>
    <dbReference type="NCBI Taxonomy" id="331678"/>
    <lineage>
        <taxon>Bacteria</taxon>
        <taxon>Pseudomonadati</taxon>
        <taxon>Chlorobiota</taxon>
        <taxon>Chlorobiia</taxon>
        <taxon>Chlorobiales</taxon>
        <taxon>Chlorobiaceae</taxon>
        <taxon>Chlorobium/Pelodictyon group</taxon>
        <taxon>Chlorobium</taxon>
    </lineage>
</organism>
<gene>
    <name evidence="1" type="ordered locus">Cphamn1_0468</name>
</gene>